<proteinExistence type="predicted"/>
<evidence type="ECO:0000313" key="1">
    <source>
        <dbReference type="EMBL" id="MEF2115260.1"/>
    </source>
</evidence>
<dbReference type="EMBL" id="JAZHFS010000046">
    <property type="protein sequence ID" value="MEF2115260.1"/>
    <property type="molecule type" value="Genomic_DNA"/>
</dbReference>
<reference evidence="1 2" key="1">
    <citation type="submission" date="2023-11" db="EMBL/GenBank/DDBJ databases">
        <title>Draft genome sequence of a psychrophilic Clostridium strain from permafrost water brine.</title>
        <authorList>
            <person name="Shcherbakova V.A."/>
            <person name="Trubitsyn V.E."/>
            <person name="Zakharyuk A.G."/>
        </authorList>
    </citation>
    <scope>NUCLEOTIDE SEQUENCE [LARGE SCALE GENOMIC DNA]</scope>
    <source>
        <strain evidence="1 2">14F</strain>
    </source>
</reference>
<gene>
    <name evidence="1" type="ORF">SJI18_23560</name>
</gene>
<accession>A0ABU7UV20</accession>
<evidence type="ECO:0000313" key="2">
    <source>
        <dbReference type="Proteomes" id="UP001498469"/>
    </source>
</evidence>
<organism evidence="1 2">
    <name type="scientific">Clostridium frigoriphilum</name>
    <dbReference type="NCBI Taxonomy" id="443253"/>
    <lineage>
        <taxon>Bacteria</taxon>
        <taxon>Bacillati</taxon>
        <taxon>Bacillota</taxon>
        <taxon>Clostridia</taxon>
        <taxon>Eubacteriales</taxon>
        <taxon>Clostridiaceae</taxon>
        <taxon>Clostridium</taxon>
    </lineage>
</organism>
<comment type="caution">
    <text evidence="1">The sequence shown here is derived from an EMBL/GenBank/DDBJ whole genome shotgun (WGS) entry which is preliminary data.</text>
</comment>
<sequence length="62" mass="7077">MLAINGGSNERSEFAIRLDILNDNVVKNSYLYVENDKEPTMIANNKYKEVAEEYGYILDSSN</sequence>
<dbReference type="Proteomes" id="UP001498469">
    <property type="component" value="Unassembled WGS sequence"/>
</dbReference>
<keyword evidence="2" id="KW-1185">Reference proteome</keyword>
<dbReference type="RefSeq" id="WP_216254293.1">
    <property type="nucleotide sequence ID" value="NZ_JAZHFS010000046.1"/>
</dbReference>
<name>A0ABU7UV20_9CLOT</name>
<protein>
    <submittedName>
        <fullName evidence="1">Uncharacterized protein</fullName>
    </submittedName>
</protein>